<protein>
    <recommendedName>
        <fullName evidence="3">Transcription factor domain-containing protein</fullName>
    </recommendedName>
</protein>
<accession>A0AAV9NL86</accession>
<organism evidence="1 2">
    <name type="scientific">Exophiala bonariae</name>
    <dbReference type="NCBI Taxonomy" id="1690606"/>
    <lineage>
        <taxon>Eukaryota</taxon>
        <taxon>Fungi</taxon>
        <taxon>Dikarya</taxon>
        <taxon>Ascomycota</taxon>
        <taxon>Pezizomycotina</taxon>
        <taxon>Eurotiomycetes</taxon>
        <taxon>Chaetothyriomycetidae</taxon>
        <taxon>Chaetothyriales</taxon>
        <taxon>Herpotrichiellaceae</taxon>
        <taxon>Exophiala</taxon>
    </lineage>
</organism>
<sequence>MPRLHFERDPRNPVAQDDEPFKISNKFEFVLMGAKGGLDSGGISQIRAHTTRELHKSRRKKNQALQPIKPTTAVNLYFGSSFDALHALPQLHLEAGKPGSLDEIKREVFSIFDQDAMKEIIWPVGTKDPTFLTGMLLMSSVHLDSMRSDTQTSITTTLKLEAIALVRKRIRDATPNSIIVALSAIACLAVCALPRGETDGRAEYLMHRKAYMLLIKEAMRLNLYLESRFCKETLRIITMIAIARRCGMPISGLAPPANSATLLKEMEFIFEDQWKSRIEPDLSLFSPLYDGRINPLDDPFPYVESNHLHVLLEMMQEIITIWLRLGSSEWSASRNAMSLLETLQIGILTMPSAHIPSLPCSGDYVYECCRLISVLMVRSFQARCSWKTMAGRNSLLPQLREALQKTDVGGFWGNKLGLLYWVILVFHSAAFGTPDYLLGHSVQTRIHFELTYSRTDWHGAVKPMIALKDIILLCDDQQSVAQA</sequence>
<dbReference type="PANTHER" id="PTHR37540">
    <property type="entry name" value="TRANSCRIPTION FACTOR (ACR-2), PUTATIVE-RELATED-RELATED"/>
    <property type="match status" value="1"/>
</dbReference>
<dbReference type="Proteomes" id="UP001358417">
    <property type="component" value="Unassembled WGS sequence"/>
</dbReference>
<evidence type="ECO:0000313" key="2">
    <source>
        <dbReference type="Proteomes" id="UP001358417"/>
    </source>
</evidence>
<dbReference type="GeneID" id="89979004"/>
<evidence type="ECO:0000313" key="1">
    <source>
        <dbReference type="EMBL" id="KAK5058586.1"/>
    </source>
</evidence>
<dbReference type="EMBL" id="JAVRRD010000005">
    <property type="protein sequence ID" value="KAK5058586.1"/>
    <property type="molecule type" value="Genomic_DNA"/>
</dbReference>
<comment type="caution">
    <text evidence="1">The sequence shown here is derived from an EMBL/GenBank/DDBJ whole genome shotgun (WGS) entry which is preliminary data.</text>
</comment>
<proteinExistence type="predicted"/>
<name>A0AAV9NL86_9EURO</name>
<gene>
    <name evidence="1" type="ORF">LTR84_010849</name>
</gene>
<evidence type="ECO:0008006" key="3">
    <source>
        <dbReference type="Google" id="ProtNLM"/>
    </source>
</evidence>
<dbReference type="PANTHER" id="PTHR37540:SF5">
    <property type="entry name" value="TRANSCRIPTION FACTOR DOMAIN-CONTAINING PROTEIN"/>
    <property type="match status" value="1"/>
</dbReference>
<dbReference type="AlphaFoldDB" id="A0AAV9NL86"/>
<dbReference type="RefSeq" id="XP_064709109.1">
    <property type="nucleotide sequence ID" value="XM_064854383.1"/>
</dbReference>
<keyword evidence="2" id="KW-1185">Reference proteome</keyword>
<reference evidence="1 2" key="1">
    <citation type="submission" date="2023-08" db="EMBL/GenBank/DDBJ databases">
        <title>Black Yeasts Isolated from many extreme environments.</title>
        <authorList>
            <person name="Coleine C."/>
            <person name="Stajich J.E."/>
            <person name="Selbmann L."/>
        </authorList>
    </citation>
    <scope>NUCLEOTIDE SEQUENCE [LARGE SCALE GENOMIC DNA]</scope>
    <source>
        <strain evidence="1 2">CCFEE 5792</strain>
    </source>
</reference>